<organism evidence="7 8">
    <name type="scientific">Aeromonas lusitana</name>
    <dbReference type="NCBI Taxonomy" id="931529"/>
    <lineage>
        <taxon>Bacteria</taxon>
        <taxon>Pseudomonadati</taxon>
        <taxon>Pseudomonadota</taxon>
        <taxon>Gammaproteobacteria</taxon>
        <taxon>Aeromonadales</taxon>
        <taxon>Aeromonadaceae</taxon>
        <taxon>Aeromonas</taxon>
    </lineage>
</organism>
<keyword evidence="4 5" id="KW-0186">Copper</keyword>
<dbReference type="InterPro" id="IPR000923">
    <property type="entry name" value="BlueCu_1"/>
</dbReference>
<dbReference type="AlphaFoldDB" id="A0A2M8HAC5"/>
<comment type="subcellular location">
    <subcellularLocation>
        <location evidence="5">Periplasm</location>
    </subcellularLocation>
</comment>
<dbReference type="NCBIfam" id="TIGR02695">
    <property type="entry name" value="azurin"/>
    <property type="match status" value="1"/>
</dbReference>
<sequence length="151" mass="15916">MKKAITLLFLGSLTALGMSAPAMADECALAIDGNDAMQYNLKEMSVPATCKEVTITLHHSGKMPVTAMGHNWVLANTADYQAVATAGMSAGADHDYLPKDDARILAHTKLVGGGESTSVTFKTEGLAGKDLTFFCSFPGHFAMMKGAFKVV</sequence>
<comment type="function">
    <text evidence="5">Transfers electrons from cytochrome c551 to cytochrome oxidase.</text>
</comment>
<evidence type="ECO:0000256" key="4">
    <source>
        <dbReference type="ARBA" id="ARBA00023008"/>
    </source>
</evidence>
<proteinExistence type="predicted"/>
<dbReference type="InterPro" id="IPR014068">
    <property type="entry name" value="Azurin"/>
</dbReference>
<dbReference type="PANTHER" id="PTHR38439">
    <property type="entry name" value="AURACYANIN-B"/>
    <property type="match status" value="1"/>
</dbReference>
<dbReference type="Pfam" id="PF00127">
    <property type="entry name" value="Copper-bind"/>
    <property type="match status" value="1"/>
</dbReference>
<dbReference type="GO" id="GO:0009055">
    <property type="term" value="F:electron transfer activity"/>
    <property type="evidence" value="ECO:0007669"/>
    <property type="project" value="InterPro"/>
</dbReference>
<feature type="domain" description="Blue (type 1) copper" evidence="6">
    <location>
        <begin position="26"/>
        <end position="150"/>
    </location>
</feature>
<dbReference type="InterPro" id="IPR008972">
    <property type="entry name" value="Cupredoxin"/>
</dbReference>
<feature type="chain" id="PRO_5014493889" description="Azurin" evidence="5">
    <location>
        <begin position="25"/>
        <end position="151"/>
    </location>
</feature>
<evidence type="ECO:0000256" key="2">
    <source>
        <dbReference type="ARBA" id="ARBA00022723"/>
    </source>
</evidence>
<dbReference type="EMBL" id="PGCP01000013">
    <property type="protein sequence ID" value="PJC93421.1"/>
    <property type="molecule type" value="Genomic_DNA"/>
</dbReference>
<dbReference type="GO" id="GO:0005507">
    <property type="term" value="F:copper ion binding"/>
    <property type="evidence" value="ECO:0007669"/>
    <property type="project" value="UniProtKB-UniRule"/>
</dbReference>
<keyword evidence="5" id="KW-0732">Signal</keyword>
<reference evidence="7 8" key="1">
    <citation type="submission" date="2017-11" db="EMBL/GenBank/DDBJ databases">
        <title>Draft genome sequence of environmental isolate Aeromonas lusitania sp. nov. MDC 2473.</title>
        <authorList>
            <person name="Colston S.M."/>
            <person name="Navarro A."/>
            <person name="Martinez-Murcia A.J."/>
            <person name="Graf J."/>
        </authorList>
    </citation>
    <scope>NUCLEOTIDE SEQUENCE [LARGE SCALE GENOMIC DNA]</scope>
    <source>
        <strain evidence="7 8">MDC 2473</strain>
    </source>
</reference>
<name>A0A2M8HAC5_9GAMM</name>
<dbReference type="RefSeq" id="WP_100859683.1">
    <property type="nucleotide sequence ID" value="NZ_PGCP01000013.1"/>
</dbReference>
<keyword evidence="5" id="KW-0574">Periplasm</keyword>
<dbReference type="OrthoDB" id="9814063at2"/>
<evidence type="ECO:0000313" key="7">
    <source>
        <dbReference type="EMBL" id="PJC93421.1"/>
    </source>
</evidence>
<protein>
    <recommendedName>
        <fullName evidence="5">Azurin</fullName>
    </recommendedName>
</protein>
<dbReference type="CDD" id="cd13922">
    <property type="entry name" value="Azurin"/>
    <property type="match status" value="1"/>
</dbReference>
<dbReference type="Gene3D" id="2.60.40.420">
    <property type="entry name" value="Cupredoxins - blue copper proteins"/>
    <property type="match status" value="1"/>
</dbReference>
<keyword evidence="1 5" id="KW-0813">Transport</keyword>
<dbReference type="SUPFAM" id="SSF49503">
    <property type="entry name" value="Cupredoxins"/>
    <property type="match status" value="1"/>
</dbReference>
<gene>
    <name evidence="7" type="primary">azu</name>
    <name evidence="7" type="ORF">CUC44_09290</name>
</gene>
<evidence type="ECO:0000259" key="6">
    <source>
        <dbReference type="Pfam" id="PF00127"/>
    </source>
</evidence>
<evidence type="ECO:0000256" key="5">
    <source>
        <dbReference type="RuleBase" id="RU363017"/>
    </source>
</evidence>
<dbReference type="Proteomes" id="UP000232060">
    <property type="component" value="Unassembled WGS sequence"/>
</dbReference>
<keyword evidence="3 5" id="KW-0249">Electron transport</keyword>
<accession>A0A2M8HAC5</accession>
<keyword evidence="2 5" id="KW-0479">Metal-binding</keyword>
<keyword evidence="8" id="KW-1185">Reference proteome</keyword>
<comment type="caution">
    <text evidence="7">The sequence shown here is derived from an EMBL/GenBank/DDBJ whole genome shotgun (WGS) entry which is preliminary data.</text>
</comment>
<dbReference type="GO" id="GO:0042597">
    <property type="term" value="C:periplasmic space"/>
    <property type="evidence" value="ECO:0007669"/>
    <property type="project" value="UniProtKB-SubCell"/>
</dbReference>
<feature type="signal peptide" evidence="5">
    <location>
        <begin position="1"/>
        <end position="24"/>
    </location>
</feature>
<evidence type="ECO:0000256" key="3">
    <source>
        <dbReference type="ARBA" id="ARBA00022982"/>
    </source>
</evidence>
<dbReference type="PANTHER" id="PTHR38439:SF2">
    <property type="entry name" value="OUTER MEMBRANE PROTEIN H.8"/>
    <property type="match status" value="1"/>
</dbReference>
<dbReference type="InterPro" id="IPR050845">
    <property type="entry name" value="Cu-binding_ET"/>
</dbReference>
<evidence type="ECO:0000256" key="1">
    <source>
        <dbReference type="ARBA" id="ARBA00022448"/>
    </source>
</evidence>
<evidence type="ECO:0000313" key="8">
    <source>
        <dbReference type="Proteomes" id="UP000232060"/>
    </source>
</evidence>